<evidence type="ECO:0000259" key="1">
    <source>
        <dbReference type="PROSITE" id="PS00028"/>
    </source>
</evidence>
<protein>
    <recommendedName>
        <fullName evidence="1">C2H2-type domain-containing protein</fullName>
    </recommendedName>
</protein>
<dbReference type="InterPro" id="IPR013087">
    <property type="entry name" value="Znf_C2H2_type"/>
</dbReference>
<gene>
    <name evidence="2" type="ORF">DL89DRAFT_1420</name>
</gene>
<dbReference type="RefSeq" id="XP_040746840.1">
    <property type="nucleotide sequence ID" value="XM_040883445.1"/>
</dbReference>
<dbReference type="PROSITE" id="PS00028">
    <property type="entry name" value="ZINC_FINGER_C2H2_1"/>
    <property type="match status" value="1"/>
</dbReference>
<evidence type="ECO:0000313" key="2">
    <source>
        <dbReference type="EMBL" id="ORX73629.1"/>
    </source>
</evidence>
<sequence>MRGRESAGVTLSLLVPSCLHFVSFTSPLQAMHSRPRAISPFCSGQSGSFRCVYCSAEYTDFQLYVEHVGAAHTVLE</sequence>
<organism evidence="2 3">
    <name type="scientific">Linderina pennispora</name>
    <dbReference type="NCBI Taxonomy" id="61395"/>
    <lineage>
        <taxon>Eukaryota</taxon>
        <taxon>Fungi</taxon>
        <taxon>Fungi incertae sedis</taxon>
        <taxon>Zoopagomycota</taxon>
        <taxon>Kickxellomycotina</taxon>
        <taxon>Kickxellomycetes</taxon>
        <taxon>Kickxellales</taxon>
        <taxon>Kickxellaceae</taxon>
        <taxon>Linderina</taxon>
    </lineage>
</organism>
<accession>A0A1Y1WJB3</accession>
<feature type="domain" description="C2H2-type" evidence="1">
    <location>
        <begin position="51"/>
        <end position="72"/>
    </location>
</feature>
<name>A0A1Y1WJB3_9FUNG</name>
<proteinExistence type="predicted"/>
<keyword evidence="3" id="KW-1185">Reference proteome</keyword>
<comment type="caution">
    <text evidence="2">The sequence shown here is derived from an EMBL/GenBank/DDBJ whole genome shotgun (WGS) entry which is preliminary data.</text>
</comment>
<dbReference type="EMBL" id="MCFD01000001">
    <property type="protein sequence ID" value="ORX73629.1"/>
    <property type="molecule type" value="Genomic_DNA"/>
</dbReference>
<reference evidence="2 3" key="1">
    <citation type="submission" date="2016-07" db="EMBL/GenBank/DDBJ databases">
        <title>Pervasive Adenine N6-methylation of Active Genes in Fungi.</title>
        <authorList>
            <consortium name="DOE Joint Genome Institute"/>
            <person name="Mondo S.J."/>
            <person name="Dannebaum R.O."/>
            <person name="Kuo R.C."/>
            <person name="Labutti K."/>
            <person name="Haridas S."/>
            <person name="Kuo A."/>
            <person name="Salamov A."/>
            <person name="Ahrendt S.R."/>
            <person name="Lipzen A."/>
            <person name="Sullivan W."/>
            <person name="Andreopoulos W.B."/>
            <person name="Clum A."/>
            <person name="Lindquist E."/>
            <person name="Daum C."/>
            <person name="Ramamoorthy G.K."/>
            <person name="Gryganskyi A."/>
            <person name="Culley D."/>
            <person name="Magnuson J.K."/>
            <person name="James T.Y."/>
            <person name="O'Malley M.A."/>
            <person name="Stajich J.E."/>
            <person name="Spatafora J.W."/>
            <person name="Visel A."/>
            <person name="Grigoriev I.V."/>
        </authorList>
    </citation>
    <scope>NUCLEOTIDE SEQUENCE [LARGE SCALE GENOMIC DNA]</scope>
    <source>
        <strain evidence="2 3">ATCC 12442</strain>
    </source>
</reference>
<dbReference type="GeneID" id="63800093"/>
<dbReference type="AlphaFoldDB" id="A0A1Y1WJB3"/>
<dbReference type="Proteomes" id="UP000193922">
    <property type="component" value="Unassembled WGS sequence"/>
</dbReference>
<evidence type="ECO:0000313" key="3">
    <source>
        <dbReference type="Proteomes" id="UP000193922"/>
    </source>
</evidence>